<keyword evidence="1" id="KW-0812">Transmembrane</keyword>
<keyword evidence="1" id="KW-0472">Membrane</keyword>
<organism evidence="2 3">
    <name type="scientific">Candidatus Nitrososphaera evergladensis SR1</name>
    <dbReference type="NCBI Taxonomy" id="1459636"/>
    <lineage>
        <taxon>Archaea</taxon>
        <taxon>Nitrososphaerota</taxon>
        <taxon>Nitrososphaeria</taxon>
        <taxon>Nitrososphaerales</taxon>
        <taxon>Nitrososphaeraceae</taxon>
        <taxon>Nitrososphaera</taxon>
    </lineage>
</organism>
<evidence type="ECO:0000256" key="1">
    <source>
        <dbReference type="SAM" id="Phobius"/>
    </source>
</evidence>
<dbReference type="KEGG" id="nev:NTE_00359"/>
<feature type="transmembrane region" description="Helical" evidence="1">
    <location>
        <begin position="20"/>
        <end position="45"/>
    </location>
</feature>
<keyword evidence="1" id="KW-1133">Transmembrane helix</keyword>
<dbReference type="EMBL" id="CP007174">
    <property type="protein sequence ID" value="AIF82441.1"/>
    <property type="molecule type" value="Genomic_DNA"/>
</dbReference>
<keyword evidence="3" id="KW-1185">Reference proteome</keyword>
<sequence length="88" mass="9762">MIIPLAELERMEKLIHTLEIVITILRYLPIIIGVLAAISLVLAAFNFVDKSYGWAVVNLLLGLAGVSFVLGVTRRRPRHFAKPSDVAH</sequence>
<dbReference type="Proteomes" id="UP000028194">
    <property type="component" value="Chromosome"/>
</dbReference>
<feature type="transmembrane region" description="Helical" evidence="1">
    <location>
        <begin position="51"/>
        <end position="72"/>
    </location>
</feature>
<gene>
    <name evidence="2" type="ORF">NTE_00359</name>
</gene>
<reference evidence="2 3" key="1">
    <citation type="journal article" date="2014" name="PLoS ONE">
        <title>Genome Sequence of Candidatus Nitrososphaera evergladensis from Group I.1b Enriched from Everglades Soil Reveals Novel Genomic Features of the Ammonia-Oxidizing Archaea.</title>
        <authorList>
            <person name="Zhalnina K.V."/>
            <person name="Dias R."/>
            <person name="Leonard M.T."/>
            <person name="Dorr de Quadros P."/>
            <person name="Camargo F.A."/>
            <person name="Drew J.C."/>
            <person name="Farmerie W.G."/>
            <person name="Daroub S.H."/>
            <person name="Triplett E.W."/>
        </authorList>
    </citation>
    <scope>NUCLEOTIDE SEQUENCE [LARGE SCALE GENOMIC DNA]</scope>
    <source>
        <strain evidence="2 3">SR1</strain>
    </source>
</reference>
<protein>
    <submittedName>
        <fullName evidence="2">Uncharacterized protein</fullName>
    </submittedName>
</protein>
<dbReference type="HOGENOM" id="CLU_2461616_0_0_2"/>
<evidence type="ECO:0000313" key="2">
    <source>
        <dbReference type="EMBL" id="AIF82441.1"/>
    </source>
</evidence>
<name>A0A075MLR8_9ARCH</name>
<dbReference type="AlphaFoldDB" id="A0A075MLR8"/>
<proteinExistence type="predicted"/>
<evidence type="ECO:0000313" key="3">
    <source>
        <dbReference type="Proteomes" id="UP000028194"/>
    </source>
</evidence>
<accession>A0A075MLR8</accession>